<evidence type="ECO:0000313" key="1">
    <source>
        <dbReference type="EMBL" id="ADY60550.1"/>
    </source>
</evidence>
<proteinExistence type="predicted"/>
<dbReference type="HOGENOM" id="CLU_1018966_0_0_0"/>
<dbReference type="AlphaFoldDB" id="F0SGF1"/>
<organism evidence="1 2">
    <name type="scientific">Rubinisphaera brasiliensis (strain ATCC 49424 / DSM 5305 / JCM 21570 / IAM 15109 / NBRC 103401 / IFAM 1448)</name>
    <name type="common">Planctomyces brasiliensis</name>
    <dbReference type="NCBI Taxonomy" id="756272"/>
    <lineage>
        <taxon>Bacteria</taxon>
        <taxon>Pseudomonadati</taxon>
        <taxon>Planctomycetota</taxon>
        <taxon>Planctomycetia</taxon>
        <taxon>Planctomycetales</taxon>
        <taxon>Planctomycetaceae</taxon>
        <taxon>Rubinisphaera</taxon>
    </lineage>
</organism>
<evidence type="ECO:0000313" key="2">
    <source>
        <dbReference type="Proteomes" id="UP000006860"/>
    </source>
</evidence>
<sequence>MSHETQGDRVRWLLREVWNGHQTKMAQDTECSQSTLSLVASGKKEPGKRLLALIEAHPKVNAEWLYNGRGKPLVAVKETDNKIRDSLPVATRPLPGPPGDTPTALTDQRQVVVANHLNQTSYVLVVQGDEPIVDDIELGVRPGDRLLIDASMDSIPEKQRLFRTLCVVRRPGRTDHTCLGLVTYIEADKESGPERIEVDTFDVSVPRKDIEVQRWTVLHRGKEREHAKYYRKIGTPGNLRLEPIGDLELDPPLPRILYSDIVGVCKMLMRTKF</sequence>
<name>F0SGF1_RUBBR</name>
<protein>
    <submittedName>
        <fullName evidence="1">Uncharacterized protein</fullName>
    </submittedName>
</protein>
<accession>F0SGF1</accession>
<dbReference type="CDD" id="cd00093">
    <property type="entry name" value="HTH_XRE"/>
    <property type="match status" value="1"/>
</dbReference>
<dbReference type="Proteomes" id="UP000006860">
    <property type="component" value="Chromosome"/>
</dbReference>
<dbReference type="SUPFAM" id="SSF47413">
    <property type="entry name" value="lambda repressor-like DNA-binding domains"/>
    <property type="match status" value="1"/>
</dbReference>
<keyword evidence="2" id="KW-1185">Reference proteome</keyword>
<dbReference type="RefSeq" id="WP_013629272.1">
    <property type="nucleotide sequence ID" value="NC_015174.1"/>
</dbReference>
<dbReference type="OrthoDB" id="3831186at2"/>
<reference evidence="2" key="1">
    <citation type="submission" date="2011-02" db="EMBL/GenBank/DDBJ databases">
        <title>The complete genome of Planctomyces brasiliensis DSM 5305.</title>
        <authorList>
            <person name="Lucas S."/>
            <person name="Copeland A."/>
            <person name="Lapidus A."/>
            <person name="Bruce D."/>
            <person name="Goodwin L."/>
            <person name="Pitluck S."/>
            <person name="Kyrpides N."/>
            <person name="Mavromatis K."/>
            <person name="Pagani I."/>
            <person name="Ivanova N."/>
            <person name="Ovchinnikova G."/>
            <person name="Lu M."/>
            <person name="Detter J.C."/>
            <person name="Han C."/>
            <person name="Land M."/>
            <person name="Hauser L."/>
            <person name="Markowitz V."/>
            <person name="Cheng J.-F."/>
            <person name="Hugenholtz P."/>
            <person name="Woyke T."/>
            <person name="Wu D."/>
            <person name="Tindall B."/>
            <person name="Pomrenke H.G."/>
            <person name="Brambilla E."/>
            <person name="Klenk H.-P."/>
            <person name="Eisen J.A."/>
        </authorList>
    </citation>
    <scope>NUCLEOTIDE SEQUENCE [LARGE SCALE GENOMIC DNA]</scope>
    <source>
        <strain evidence="2">ATCC 49424 / DSM 5305 / JCM 21570 / NBRC 103401 / IFAM 1448</strain>
    </source>
</reference>
<dbReference type="KEGG" id="pbs:Plabr_2951"/>
<dbReference type="EMBL" id="CP002546">
    <property type="protein sequence ID" value="ADY60550.1"/>
    <property type="molecule type" value="Genomic_DNA"/>
</dbReference>
<dbReference type="InterPro" id="IPR010982">
    <property type="entry name" value="Lambda_DNA-bd_dom_sf"/>
</dbReference>
<gene>
    <name evidence="1" type="ordered locus">Plabr_2951</name>
</gene>
<dbReference type="InterPro" id="IPR001387">
    <property type="entry name" value="Cro/C1-type_HTH"/>
</dbReference>
<dbReference type="GO" id="GO:0003677">
    <property type="term" value="F:DNA binding"/>
    <property type="evidence" value="ECO:0007669"/>
    <property type="project" value="InterPro"/>
</dbReference>